<feature type="signal peptide" evidence="2">
    <location>
        <begin position="1"/>
        <end position="33"/>
    </location>
</feature>
<dbReference type="eggNOG" id="COG2133">
    <property type="taxonomic scope" value="Bacteria"/>
</dbReference>
<evidence type="ECO:0000256" key="2">
    <source>
        <dbReference type="SAM" id="SignalP"/>
    </source>
</evidence>
<dbReference type="InterPro" id="IPR012938">
    <property type="entry name" value="Glc/Sorbosone_DH"/>
</dbReference>
<feature type="region of interest" description="Disordered" evidence="1">
    <location>
        <begin position="28"/>
        <end position="53"/>
    </location>
</feature>
<accession>A0A0A6UK41</accession>
<feature type="domain" description="Glucose/Sorbosone dehydrogenase" evidence="3">
    <location>
        <begin position="66"/>
        <end position="361"/>
    </location>
</feature>
<evidence type="ECO:0000313" key="4">
    <source>
        <dbReference type="EMBL" id="KHD75433.1"/>
    </source>
</evidence>
<proteinExistence type="predicted"/>
<protein>
    <submittedName>
        <fullName evidence="4">Glucose sorbosone dehydrogenase</fullName>
    </submittedName>
</protein>
<reference evidence="4 5" key="1">
    <citation type="submission" date="2014-10" db="EMBL/GenBank/DDBJ databases">
        <title>Draft genome sequence of Actinoplanes utahensis NRRL 12052.</title>
        <authorList>
            <person name="Velasco-Bucheli B."/>
            <person name="del Cerro C."/>
            <person name="Hormigo D."/>
            <person name="Garcia J.L."/>
            <person name="Acebal C."/>
            <person name="Arroyo M."/>
            <person name="de la Mata I."/>
        </authorList>
    </citation>
    <scope>NUCLEOTIDE SEQUENCE [LARGE SCALE GENOMIC DNA]</scope>
    <source>
        <strain evidence="4 5">NRRL 12052</strain>
    </source>
</reference>
<dbReference type="EMBL" id="JRTT01000027">
    <property type="protein sequence ID" value="KHD75433.1"/>
    <property type="molecule type" value="Genomic_DNA"/>
</dbReference>
<gene>
    <name evidence="4" type="ORF">MB27_22670</name>
</gene>
<dbReference type="Pfam" id="PF07995">
    <property type="entry name" value="GSDH"/>
    <property type="match status" value="1"/>
</dbReference>
<dbReference type="InterPro" id="IPR011042">
    <property type="entry name" value="6-blade_b-propeller_TolB-like"/>
</dbReference>
<sequence>MRLRRSRAVAACSVAVLALTAGCSFGPPGPDQAGSPPNLPRPSVAPTAGGDESERQAAVTVLAGKLEVPWGIAFLPDGGAVVTERDTARILRIGPESTASGLEVTEVKRLNEVRAAGDGGLLGIAVSPGYKTDRTLYVYYSTDRDNRIGKLAGDGALQPILTGIPRSIEHNGGALAFGPDGFLYAGTGDGTPTGAQAANAKSLGGKILRITTAGKPAPGNPVATSPVWSSGHRNVQGITWDERKRMFATDRGQPRNAELNVIQKGKNYGWPKADGNGADPTLTDPLVSWPSEASSCAGVAALETLVATACVVGKRFKLLSVTGNGTVLGSPQELLTDEFGRLRGLAAAPDGSFWVTTSNREDAGTPAPEDDRVIRLVFSDGGAGRS</sequence>
<keyword evidence="5" id="KW-1185">Reference proteome</keyword>
<evidence type="ECO:0000256" key="1">
    <source>
        <dbReference type="SAM" id="MobiDB-lite"/>
    </source>
</evidence>
<dbReference type="PROSITE" id="PS51257">
    <property type="entry name" value="PROKAR_LIPOPROTEIN"/>
    <property type="match status" value="1"/>
</dbReference>
<organism evidence="4 5">
    <name type="scientific">Actinoplanes utahensis</name>
    <dbReference type="NCBI Taxonomy" id="1869"/>
    <lineage>
        <taxon>Bacteria</taxon>
        <taxon>Bacillati</taxon>
        <taxon>Actinomycetota</taxon>
        <taxon>Actinomycetes</taxon>
        <taxon>Micromonosporales</taxon>
        <taxon>Micromonosporaceae</taxon>
        <taxon>Actinoplanes</taxon>
    </lineage>
</organism>
<dbReference type="PANTHER" id="PTHR19328:SF13">
    <property type="entry name" value="HIPL1 PROTEIN"/>
    <property type="match status" value="1"/>
</dbReference>
<feature type="chain" id="PRO_5002033881" evidence="2">
    <location>
        <begin position="34"/>
        <end position="386"/>
    </location>
</feature>
<dbReference type="InterPro" id="IPR011041">
    <property type="entry name" value="Quinoprot_gluc/sorb_DH_b-prop"/>
</dbReference>
<dbReference type="Proteomes" id="UP000054537">
    <property type="component" value="Unassembled WGS sequence"/>
</dbReference>
<keyword evidence="2" id="KW-0732">Signal</keyword>
<comment type="caution">
    <text evidence="4">The sequence shown here is derived from an EMBL/GenBank/DDBJ whole genome shotgun (WGS) entry which is preliminary data.</text>
</comment>
<dbReference type="PANTHER" id="PTHR19328">
    <property type="entry name" value="HEDGEHOG-INTERACTING PROTEIN"/>
    <property type="match status" value="1"/>
</dbReference>
<dbReference type="STRING" id="1869.MB27_22670"/>
<name>A0A0A6UK41_ACTUT</name>
<dbReference type="AlphaFoldDB" id="A0A0A6UK41"/>
<dbReference type="SUPFAM" id="SSF50952">
    <property type="entry name" value="Soluble quinoprotein glucose dehydrogenase"/>
    <property type="match status" value="1"/>
</dbReference>
<dbReference type="Gene3D" id="2.120.10.30">
    <property type="entry name" value="TolB, C-terminal domain"/>
    <property type="match status" value="1"/>
</dbReference>
<evidence type="ECO:0000259" key="3">
    <source>
        <dbReference type="Pfam" id="PF07995"/>
    </source>
</evidence>
<evidence type="ECO:0000313" key="5">
    <source>
        <dbReference type="Proteomes" id="UP000054537"/>
    </source>
</evidence>